<keyword evidence="9" id="KW-1185">Reference proteome</keyword>
<dbReference type="RefSeq" id="WP_054936440.1">
    <property type="nucleotide sequence ID" value="NZ_PVXL01000026.1"/>
</dbReference>
<dbReference type="InterPro" id="IPR000515">
    <property type="entry name" value="MetI-like"/>
</dbReference>
<dbReference type="InterPro" id="IPR035906">
    <property type="entry name" value="MetI-like_sf"/>
</dbReference>
<keyword evidence="3 6" id="KW-0812">Transmembrane</keyword>
<evidence type="ECO:0000256" key="5">
    <source>
        <dbReference type="ARBA" id="ARBA00023136"/>
    </source>
</evidence>
<proteinExistence type="inferred from homology"/>
<feature type="transmembrane region" description="Helical" evidence="6">
    <location>
        <begin position="170"/>
        <end position="190"/>
    </location>
</feature>
<organism evidence="8 9">
    <name type="scientific">Neomoorella stamsii</name>
    <dbReference type="NCBI Taxonomy" id="1266720"/>
    <lineage>
        <taxon>Bacteria</taxon>
        <taxon>Bacillati</taxon>
        <taxon>Bacillota</taxon>
        <taxon>Clostridia</taxon>
        <taxon>Neomoorellales</taxon>
        <taxon>Neomoorellaceae</taxon>
        <taxon>Neomoorella</taxon>
    </lineage>
</organism>
<dbReference type="AlphaFoldDB" id="A0A9X7J5D8"/>
<dbReference type="GO" id="GO:0005886">
    <property type="term" value="C:plasma membrane"/>
    <property type="evidence" value="ECO:0007669"/>
    <property type="project" value="UniProtKB-SubCell"/>
</dbReference>
<comment type="subcellular location">
    <subcellularLocation>
        <location evidence="6">Cell membrane</location>
        <topology evidence="6">Multi-pass membrane protein</topology>
    </subcellularLocation>
    <subcellularLocation>
        <location evidence="1">Membrane</location>
        <topology evidence="1">Multi-pass membrane protein</topology>
    </subcellularLocation>
</comment>
<keyword evidence="4 6" id="KW-1133">Transmembrane helix</keyword>
<evidence type="ECO:0000313" key="9">
    <source>
        <dbReference type="Proteomes" id="UP000239430"/>
    </source>
</evidence>
<dbReference type="PROSITE" id="PS50928">
    <property type="entry name" value="ABC_TM1"/>
    <property type="match status" value="1"/>
</dbReference>
<feature type="transmembrane region" description="Helical" evidence="6">
    <location>
        <begin position="137"/>
        <end position="158"/>
    </location>
</feature>
<feature type="transmembrane region" description="Helical" evidence="6">
    <location>
        <begin position="12"/>
        <end position="36"/>
    </location>
</feature>
<comment type="similarity">
    <text evidence="6">Belongs to the binding-protein-dependent transport system permease family.</text>
</comment>
<keyword evidence="5 6" id="KW-0472">Membrane</keyword>
<dbReference type="PANTHER" id="PTHR30177">
    <property type="entry name" value="GLYCINE BETAINE/L-PROLINE TRANSPORT SYSTEM PERMEASE PROTEIN PROW"/>
    <property type="match status" value="1"/>
</dbReference>
<accession>A0A9X7J5D8</accession>
<gene>
    <name evidence="8" type="primary">opuCD</name>
    <name evidence="8" type="ORF">MOST_08420</name>
</gene>
<dbReference type="EMBL" id="PVXL01000026">
    <property type="protein sequence ID" value="PRR75286.1"/>
    <property type="molecule type" value="Genomic_DNA"/>
</dbReference>
<name>A0A9X7J5D8_9FIRM</name>
<evidence type="ECO:0000256" key="3">
    <source>
        <dbReference type="ARBA" id="ARBA00022692"/>
    </source>
</evidence>
<evidence type="ECO:0000256" key="6">
    <source>
        <dbReference type="RuleBase" id="RU363032"/>
    </source>
</evidence>
<dbReference type="CDD" id="cd06261">
    <property type="entry name" value="TM_PBP2"/>
    <property type="match status" value="1"/>
</dbReference>
<keyword evidence="2 6" id="KW-0813">Transport</keyword>
<dbReference type="Pfam" id="PF00528">
    <property type="entry name" value="BPD_transp_1"/>
    <property type="match status" value="1"/>
</dbReference>
<evidence type="ECO:0000256" key="4">
    <source>
        <dbReference type="ARBA" id="ARBA00022989"/>
    </source>
</evidence>
<feature type="transmembrane region" description="Helical" evidence="6">
    <location>
        <begin position="114"/>
        <end position="131"/>
    </location>
</feature>
<dbReference type="PANTHER" id="PTHR30177:SF4">
    <property type="entry name" value="OSMOPROTECTANT IMPORT PERMEASE PROTEIN OSMW"/>
    <property type="match status" value="1"/>
</dbReference>
<evidence type="ECO:0000256" key="2">
    <source>
        <dbReference type="ARBA" id="ARBA00022448"/>
    </source>
</evidence>
<dbReference type="FunFam" id="1.10.3720.10:FF:000001">
    <property type="entry name" value="Glycine betaine ABC transporter, permease"/>
    <property type="match status" value="1"/>
</dbReference>
<feature type="domain" description="ABC transmembrane type-1" evidence="7">
    <location>
        <begin position="8"/>
        <end position="191"/>
    </location>
</feature>
<dbReference type="Proteomes" id="UP000239430">
    <property type="component" value="Unassembled WGS sequence"/>
</dbReference>
<evidence type="ECO:0000256" key="1">
    <source>
        <dbReference type="ARBA" id="ARBA00004141"/>
    </source>
</evidence>
<comment type="caution">
    <text evidence="8">The sequence shown here is derived from an EMBL/GenBank/DDBJ whole genome shotgun (WGS) entry which is preliminary data.</text>
</comment>
<dbReference type="GO" id="GO:0031460">
    <property type="term" value="P:glycine betaine transport"/>
    <property type="evidence" value="ECO:0007669"/>
    <property type="project" value="TreeGrafter"/>
</dbReference>
<dbReference type="SUPFAM" id="SSF161098">
    <property type="entry name" value="MetI-like"/>
    <property type="match status" value="1"/>
</dbReference>
<evidence type="ECO:0000313" key="8">
    <source>
        <dbReference type="EMBL" id="PRR75286.1"/>
    </source>
</evidence>
<dbReference type="GO" id="GO:0055085">
    <property type="term" value="P:transmembrane transport"/>
    <property type="evidence" value="ECO:0007669"/>
    <property type="project" value="InterPro"/>
</dbReference>
<feature type="transmembrane region" description="Helical" evidence="6">
    <location>
        <begin position="56"/>
        <end position="80"/>
    </location>
</feature>
<reference evidence="8 9" key="1">
    <citation type="submission" date="2018-03" db="EMBL/GenBank/DDBJ databases">
        <title>Genome sequence of Moorella stamsii DSM 26217.</title>
        <authorList>
            <person name="Poehlein A."/>
            <person name="Daniel R."/>
        </authorList>
    </citation>
    <scope>NUCLEOTIDE SEQUENCE [LARGE SCALE GENOMIC DNA]</scope>
    <source>
        <strain evidence="9">DSM 26217</strain>
    </source>
</reference>
<protein>
    <submittedName>
        <fullName evidence="8">Glycine betaine/carnitine/choline transport system permease protein OpuCD</fullName>
    </submittedName>
</protein>
<dbReference type="Gene3D" id="1.10.3720.10">
    <property type="entry name" value="MetI-like"/>
    <property type="match status" value="1"/>
</dbReference>
<dbReference type="InterPro" id="IPR051204">
    <property type="entry name" value="ABC_transp_perm/SBD"/>
</dbReference>
<sequence length="207" mass="21699">MDMVLALSWQHLSLSVMGVAMAAAGGIPLGILLIRYRWLAKPVMAATEVIQTIPSLAMLALLMMLFGLGDTTLVVSLFLYSLLPIVRNTYTGLLGVEPGLLEAGKGMGMTRSQLIWRVQVPIALPVILAGLRVALVTAIGIATIGVLIGAGGLGTLIWRGIQTRNNTMVLMGAVPAALLAILTDAGLALLEQILVPRGLKKKAVSAL</sequence>
<evidence type="ECO:0000259" key="7">
    <source>
        <dbReference type="PROSITE" id="PS50928"/>
    </source>
</evidence>